<proteinExistence type="predicted"/>
<dbReference type="PANTHER" id="PTHR41386:SF1">
    <property type="entry name" value="MEMBRANE PROTEIN"/>
    <property type="match status" value="1"/>
</dbReference>
<dbReference type="Proteomes" id="UP000192582">
    <property type="component" value="Unassembled WGS sequence"/>
</dbReference>
<evidence type="ECO:0000313" key="2">
    <source>
        <dbReference type="EMBL" id="SMB88886.1"/>
    </source>
</evidence>
<sequence>MLNTDAASFTLKRCISTPLKRGATLCFKEGGSEMGQKRGAGQSFADVVGRNATAVREIHQRAENRQTKQDQIADAITRFTGSMLFVYLHLAIIGGWVVVNLGWLGIKPFDPYPFGLLTMAGSLEAIFLSTFVLISQNRMSAADARRAELDLHVNMLTEHELTQLIRLTHAIAEHLGIAPGSDAAVEEAMQDVKPEEVAKIMEEEAKTE</sequence>
<dbReference type="EMBL" id="FWWU01000009">
    <property type="protein sequence ID" value="SMB88886.1"/>
    <property type="molecule type" value="Genomic_DNA"/>
</dbReference>
<keyword evidence="1" id="KW-0472">Membrane</keyword>
<protein>
    <submittedName>
        <fullName evidence="2">Uncharacterized membrane protein</fullName>
    </submittedName>
</protein>
<accession>A0A1W1V6J3</accession>
<dbReference type="PANTHER" id="PTHR41386">
    <property type="entry name" value="INTEGRAL MEMBRANE PROTEIN-RELATED"/>
    <property type="match status" value="1"/>
</dbReference>
<evidence type="ECO:0000256" key="1">
    <source>
        <dbReference type="SAM" id="Phobius"/>
    </source>
</evidence>
<dbReference type="AlphaFoldDB" id="A0A1W1V6J3"/>
<keyword evidence="3" id="KW-1185">Reference proteome</keyword>
<reference evidence="2 3" key="1">
    <citation type="submission" date="2017-04" db="EMBL/GenBank/DDBJ databases">
        <authorList>
            <person name="Afonso C.L."/>
            <person name="Miller P.J."/>
            <person name="Scott M.A."/>
            <person name="Spackman E."/>
            <person name="Goraichik I."/>
            <person name="Dimitrov K.M."/>
            <person name="Suarez D.L."/>
            <person name="Swayne D.E."/>
        </authorList>
    </citation>
    <scope>NUCLEOTIDE SEQUENCE [LARGE SCALE GENOMIC DNA]</scope>
    <source>
        <strain evidence="2 3">KR-140</strain>
    </source>
</reference>
<dbReference type="InterPro" id="IPR010406">
    <property type="entry name" value="DUF1003"/>
</dbReference>
<gene>
    <name evidence="2" type="ORF">SAMN00790413_00209</name>
</gene>
<dbReference type="Pfam" id="PF06210">
    <property type="entry name" value="DUF1003"/>
    <property type="match status" value="1"/>
</dbReference>
<feature type="transmembrane region" description="Helical" evidence="1">
    <location>
        <begin position="84"/>
        <end position="106"/>
    </location>
</feature>
<feature type="transmembrane region" description="Helical" evidence="1">
    <location>
        <begin position="112"/>
        <end position="134"/>
    </location>
</feature>
<organism evidence="2 3">
    <name type="scientific">Deinococcus hopiensis KR-140</name>
    <dbReference type="NCBI Taxonomy" id="695939"/>
    <lineage>
        <taxon>Bacteria</taxon>
        <taxon>Thermotogati</taxon>
        <taxon>Deinococcota</taxon>
        <taxon>Deinococci</taxon>
        <taxon>Deinococcales</taxon>
        <taxon>Deinococcaceae</taxon>
        <taxon>Deinococcus</taxon>
    </lineage>
</organism>
<keyword evidence="1" id="KW-0812">Transmembrane</keyword>
<evidence type="ECO:0000313" key="3">
    <source>
        <dbReference type="Proteomes" id="UP000192582"/>
    </source>
</evidence>
<name>A0A1W1V6J3_9DEIO</name>
<keyword evidence="1" id="KW-1133">Transmembrane helix</keyword>
<dbReference type="STRING" id="695939.SAMN00790413_00209"/>